<dbReference type="Proteomes" id="UP000317010">
    <property type="component" value="Unassembled WGS sequence"/>
</dbReference>
<dbReference type="EMBL" id="VLLI01000014">
    <property type="protein sequence ID" value="TWI95930.1"/>
    <property type="molecule type" value="Genomic_DNA"/>
</dbReference>
<name>A0A562TT19_9SPHI</name>
<keyword evidence="4" id="KW-1185">Reference proteome</keyword>
<accession>A0A562TT19</accession>
<evidence type="ECO:0000256" key="2">
    <source>
        <dbReference type="SAM" id="Phobius"/>
    </source>
</evidence>
<dbReference type="AlphaFoldDB" id="A0A562TT19"/>
<keyword evidence="2" id="KW-1133">Transmembrane helix</keyword>
<evidence type="ECO:0000313" key="3">
    <source>
        <dbReference type="EMBL" id="TWI95930.1"/>
    </source>
</evidence>
<feature type="compositionally biased region" description="Polar residues" evidence="1">
    <location>
        <begin position="123"/>
        <end position="158"/>
    </location>
</feature>
<reference evidence="3 4" key="1">
    <citation type="submission" date="2019-07" db="EMBL/GenBank/DDBJ databases">
        <title>Genomic Encyclopedia of Archaeal and Bacterial Type Strains, Phase II (KMG-II): from individual species to whole genera.</title>
        <authorList>
            <person name="Goeker M."/>
        </authorList>
    </citation>
    <scope>NUCLEOTIDE SEQUENCE [LARGE SCALE GENOMIC DNA]</scope>
    <source>
        <strain evidence="3 4">ATCC BAA-1854</strain>
    </source>
</reference>
<feature type="transmembrane region" description="Helical" evidence="2">
    <location>
        <begin position="48"/>
        <end position="69"/>
    </location>
</feature>
<evidence type="ECO:0008006" key="5">
    <source>
        <dbReference type="Google" id="ProtNLM"/>
    </source>
</evidence>
<organism evidence="3 4">
    <name type="scientific">Mucilaginibacter frigoritolerans</name>
    <dbReference type="NCBI Taxonomy" id="652788"/>
    <lineage>
        <taxon>Bacteria</taxon>
        <taxon>Pseudomonadati</taxon>
        <taxon>Bacteroidota</taxon>
        <taxon>Sphingobacteriia</taxon>
        <taxon>Sphingobacteriales</taxon>
        <taxon>Sphingobacteriaceae</taxon>
        <taxon>Mucilaginibacter</taxon>
    </lineage>
</organism>
<protein>
    <recommendedName>
        <fullName evidence="5">Outer membrane protein with beta-barrel domain</fullName>
    </recommendedName>
</protein>
<dbReference type="OrthoDB" id="1419682at2"/>
<feature type="region of interest" description="Disordered" evidence="1">
    <location>
        <begin position="123"/>
        <end position="164"/>
    </location>
</feature>
<comment type="caution">
    <text evidence="3">The sequence shown here is derived from an EMBL/GenBank/DDBJ whole genome shotgun (WGS) entry which is preliminary data.</text>
</comment>
<keyword evidence="2" id="KW-0472">Membrane</keyword>
<evidence type="ECO:0000313" key="4">
    <source>
        <dbReference type="Proteomes" id="UP000317010"/>
    </source>
</evidence>
<dbReference type="RefSeq" id="WP_144915684.1">
    <property type="nucleotide sequence ID" value="NZ_VLLI01000014.1"/>
</dbReference>
<sequence length="512" mass="56332">MDEQLDNELKKRIQEVFENLEDITADEGWLLLREKFPEDESKRRGLIWFWRGSAAAVLLIFLGIGLWYFEKNGNNATTKNYAHQHVKLNNTPASINPKTKNDSVKYLKQTIKDNRQQIAEVQKTKGNTSQQNTQPDNTQFSDTQRVKSNTVKQSQSSAKQDELQVAGIQKTKNKKENRHGHLIPGSQVNVAENSLAANTLVASKPDKIRGGKNAQHRANQQPGLIDKPIQESLAANEDADSIGKPANKSSAQQFAAITKVDTATVIKTTSKPQPAKKTIDDMFAADKQTTTKKNDKKNSDKRVHFGVYAATYFSYAKGSDQEVNVGAGFSSDIKISNNLKLVTGVAIGQNTLSYSGASSINTAAPLMAAAAEGSKYFLAATPSIKNYNASLVGLDVPMNLKYELNPQKSDTYILAGLSSGTFINQSYTYYYNYPTVNSATLQQTQGATTTKNFDGFYFAKTLNLAFGVGYPLGKNRMVIEPFLKYPLEGLGAQQIRFGAGGINLKFNFSTKK</sequence>
<evidence type="ECO:0000256" key="1">
    <source>
        <dbReference type="SAM" id="MobiDB-lite"/>
    </source>
</evidence>
<proteinExistence type="predicted"/>
<gene>
    <name evidence="3" type="ORF">JN11_04205</name>
</gene>
<keyword evidence="2" id="KW-0812">Transmembrane</keyword>